<protein>
    <submittedName>
        <fullName evidence="3">Uncharacterized protein</fullName>
    </submittedName>
</protein>
<gene>
    <name evidence="3" type="ORF">GCM10022416_26660</name>
</gene>
<evidence type="ECO:0000313" key="3">
    <source>
        <dbReference type="EMBL" id="GAA4139926.1"/>
    </source>
</evidence>
<proteinExistence type="predicted"/>
<dbReference type="Proteomes" id="UP001500266">
    <property type="component" value="Unassembled WGS sequence"/>
</dbReference>
<feature type="transmembrane region" description="Helical" evidence="2">
    <location>
        <begin position="205"/>
        <end position="224"/>
    </location>
</feature>
<keyword evidence="2" id="KW-0812">Transmembrane</keyword>
<evidence type="ECO:0000313" key="4">
    <source>
        <dbReference type="Proteomes" id="UP001500266"/>
    </source>
</evidence>
<feature type="transmembrane region" description="Helical" evidence="2">
    <location>
        <begin position="244"/>
        <end position="265"/>
    </location>
</feature>
<evidence type="ECO:0000256" key="1">
    <source>
        <dbReference type="SAM" id="MobiDB-lite"/>
    </source>
</evidence>
<comment type="caution">
    <text evidence="3">The sequence shown here is derived from an EMBL/GenBank/DDBJ whole genome shotgun (WGS) entry which is preliminary data.</text>
</comment>
<reference evidence="4" key="1">
    <citation type="journal article" date="2019" name="Int. J. Syst. Evol. Microbiol.">
        <title>The Global Catalogue of Microorganisms (GCM) 10K type strain sequencing project: providing services to taxonomists for standard genome sequencing and annotation.</title>
        <authorList>
            <consortium name="The Broad Institute Genomics Platform"/>
            <consortium name="The Broad Institute Genome Sequencing Center for Infectious Disease"/>
            <person name="Wu L."/>
            <person name="Ma J."/>
        </authorList>
    </citation>
    <scope>NUCLEOTIDE SEQUENCE [LARGE SCALE GENOMIC DNA]</scope>
    <source>
        <strain evidence="4">JCM 17316</strain>
    </source>
</reference>
<sequence length="750" mass="79760">MRMSGALDRRLESFSPSLAWAVVLTALAFSVFGLGQAVREDRAADRAAAGDGRAGVFVADSQSCGRGGCHWYGTFTPDGAPQDGASGVRLRGVDADAVARGDRIPALDVGAPDSVYAADGSPERGEAISALVFGLLFGAIGLVGAAVLAVRTPWAELPGRLRAVDPAEALRTWARELFTADRWGWSARGPSAVPVKIVRAPARTYGWALAYPFVLPAAIGSAGAGTELLLHDDPAGFDELLFNLFFAAALAVPVTPAVQIGRMLLLRPRLRVRDDEIVIRDSVLLWKAARIRRADIAAVRATGENTGGRLGADGHAELTPFREPLNLDLLLRTGVRLPGRRRRWGNWIWLISRGTDRRLADRPLLPRRGERYRRISLRVSDPERVADDLRRWLGVPETPPRRPGFEPADHFLYGRRAVRTGTGDRSLTIKETSAPQPVLAEIANDGAARMRVLAGRPGLRAGEPLASVPGGASARLVVDGGARLRVKAAGAWTVAFGGPETARAFDRTVSGRGRDVVRYEGPPGIGILTEGGADEVLLRGADLALRHSVGQVVPVERRGPQPAALASGCSFAVPAGAVLEVRADGAWTIEVLPLRQIPGTPDLLDGPGTDHVHPFGVFSVQGAHPAVLFYTGPAARLETSFRGKGGFAVHRLTEGLAPAADGDAPIDLQPWTLLQVSTSGSGRWRLRAAVTAGTTRSDASQVREDAPARCSASAAGFDRRRRTRSRSASPGHHCSARSSASSFRPESVRS</sequence>
<evidence type="ECO:0000256" key="2">
    <source>
        <dbReference type="SAM" id="Phobius"/>
    </source>
</evidence>
<keyword evidence="2" id="KW-1133">Transmembrane helix</keyword>
<name>A0ABP7YQV6_9ACTN</name>
<feature type="region of interest" description="Disordered" evidence="1">
    <location>
        <begin position="694"/>
        <end position="750"/>
    </location>
</feature>
<feature type="compositionally biased region" description="Polar residues" evidence="1">
    <location>
        <begin position="736"/>
        <end position="750"/>
    </location>
</feature>
<organism evidence="3 4">
    <name type="scientific">Actinomadura keratinilytica</name>
    <dbReference type="NCBI Taxonomy" id="547461"/>
    <lineage>
        <taxon>Bacteria</taxon>
        <taxon>Bacillati</taxon>
        <taxon>Actinomycetota</taxon>
        <taxon>Actinomycetes</taxon>
        <taxon>Streptosporangiales</taxon>
        <taxon>Thermomonosporaceae</taxon>
        <taxon>Actinomadura</taxon>
    </lineage>
</organism>
<keyword evidence="2" id="KW-0472">Membrane</keyword>
<feature type="transmembrane region" description="Helical" evidence="2">
    <location>
        <begin position="127"/>
        <end position="150"/>
    </location>
</feature>
<keyword evidence="4" id="KW-1185">Reference proteome</keyword>
<accession>A0ABP7YQV6</accession>
<dbReference type="EMBL" id="BAABDO010000031">
    <property type="protein sequence ID" value="GAA4139926.1"/>
    <property type="molecule type" value="Genomic_DNA"/>
</dbReference>